<dbReference type="RefSeq" id="WP_303521842.1">
    <property type="nucleotide sequence ID" value="NZ_JAUOQO010000051.1"/>
</dbReference>
<reference evidence="2" key="1">
    <citation type="submission" date="2023-07" db="EMBL/GenBank/DDBJ databases">
        <title>Genome content predicts the carbon catabolic preferences of heterotrophic bacteria.</title>
        <authorList>
            <person name="Gralka M."/>
        </authorList>
    </citation>
    <scope>NUCLEOTIDE SEQUENCE</scope>
    <source>
        <strain evidence="2">E2R20</strain>
    </source>
</reference>
<dbReference type="GO" id="GO:0046872">
    <property type="term" value="F:metal ion binding"/>
    <property type="evidence" value="ECO:0007669"/>
    <property type="project" value="InterPro"/>
</dbReference>
<dbReference type="InterPro" id="IPR006121">
    <property type="entry name" value="HMA_dom"/>
</dbReference>
<accession>A0AAW7YUG0</accession>
<dbReference type="CDD" id="cd00371">
    <property type="entry name" value="HMA"/>
    <property type="match status" value="1"/>
</dbReference>
<evidence type="ECO:0000313" key="2">
    <source>
        <dbReference type="EMBL" id="MDO6574979.1"/>
    </source>
</evidence>
<protein>
    <submittedName>
        <fullName evidence="2">Heavy metal-associated domain-containing protein</fullName>
    </submittedName>
</protein>
<proteinExistence type="predicted"/>
<dbReference type="SUPFAM" id="SSF55008">
    <property type="entry name" value="HMA, heavy metal-associated domain"/>
    <property type="match status" value="1"/>
</dbReference>
<evidence type="ECO:0000313" key="3">
    <source>
        <dbReference type="Proteomes" id="UP001170310"/>
    </source>
</evidence>
<feature type="non-terminal residue" evidence="2">
    <location>
        <position position="68"/>
    </location>
</feature>
<organism evidence="2 3">
    <name type="scientific">Staphylococcus pasteuri_A</name>
    <dbReference type="NCBI Taxonomy" id="3062664"/>
    <lineage>
        <taxon>Bacteria</taxon>
        <taxon>Bacillati</taxon>
        <taxon>Bacillota</taxon>
        <taxon>Bacilli</taxon>
        <taxon>Bacillales</taxon>
        <taxon>Staphylococcaceae</taxon>
        <taxon>Staphylococcus</taxon>
    </lineage>
</organism>
<dbReference type="Pfam" id="PF00403">
    <property type="entry name" value="HMA"/>
    <property type="match status" value="1"/>
</dbReference>
<evidence type="ECO:0000259" key="1">
    <source>
        <dbReference type="Pfam" id="PF00403"/>
    </source>
</evidence>
<comment type="caution">
    <text evidence="2">The sequence shown here is derived from an EMBL/GenBank/DDBJ whole genome shotgun (WGS) entry which is preliminary data.</text>
</comment>
<dbReference type="EMBL" id="JAUOQO010000051">
    <property type="protein sequence ID" value="MDO6574979.1"/>
    <property type="molecule type" value="Genomic_DNA"/>
</dbReference>
<dbReference type="AlphaFoldDB" id="A0AAW7YUG0"/>
<sequence>MSVQTWQLNVAGLNCQGCVSKVRLRVQGIDTDAIVEGLPDNNQMTITSHLSEARLLELIEELGFRPLA</sequence>
<keyword evidence="3" id="KW-1185">Reference proteome</keyword>
<dbReference type="Gene3D" id="3.30.70.100">
    <property type="match status" value="1"/>
</dbReference>
<feature type="domain" description="HMA" evidence="1">
    <location>
        <begin position="8"/>
        <end position="64"/>
    </location>
</feature>
<gene>
    <name evidence="2" type="ORF">Q4528_12730</name>
</gene>
<dbReference type="InterPro" id="IPR036163">
    <property type="entry name" value="HMA_dom_sf"/>
</dbReference>
<name>A0AAW7YUG0_9STAP</name>
<dbReference type="Proteomes" id="UP001170310">
    <property type="component" value="Unassembled WGS sequence"/>
</dbReference>